<reference evidence="2" key="1">
    <citation type="submission" date="2016-11" db="UniProtKB">
        <authorList>
            <consortium name="WormBaseParasite"/>
        </authorList>
    </citation>
    <scope>IDENTIFICATION</scope>
</reference>
<sequence>MRAFLLTEQLYISTEIMKFYYYKNHQEIKGRYYNVWSKFFLQVIATQSVEVMMYLPLYCLDTQFMMFKYREWIYGSCRLSFGTGFLKKKNWREKLD</sequence>
<accession>A0A1I8BNB0</accession>
<name>A0A1I8BNB0_MELHA</name>
<keyword evidence="1" id="KW-1185">Reference proteome</keyword>
<dbReference type="AlphaFoldDB" id="A0A1I8BNB0"/>
<evidence type="ECO:0000313" key="1">
    <source>
        <dbReference type="Proteomes" id="UP000095281"/>
    </source>
</evidence>
<dbReference type="Proteomes" id="UP000095281">
    <property type="component" value="Unplaced"/>
</dbReference>
<evidence type="ECO:0000313" key="2">
    <source>
        <dbReference type="WBParaSite" id="MhA1_Contig357.frz3.gene30"/>
    </source>
</evidence>
<proteinExistence type="predicted"/>
<organism evidence="1 2">
    <name type="scientific">Meloidogyne hapla</name>
    <name type="common">Root-knot nematode worm</name>
    <dbReference type="NCBI Taxonomy" id="6305"/>
    <lineage>
        <taxon>Eukaryota</taxon>
        <taxon>Metazoa</taxon>
        <taxon>Ecdysozoa</taxon>
        <taxon>Nematoda</taxon>
        <taxon>Chromadorea</taxon>
        <taxon>Rhabditida</taxon>
        <taxon>Tylenchina</taxon>
        <taxon>Tylenchomorpha</taxon>
        <taxon>Tylenchoidea</taxon>
        <taxon>Meloidogynidae</taxon>
        <taxon>Meloidogyninae</taxon>
        <taxon>Meloidogyne</taxon>
    </lineage>
</organism>
<protein>
    <submittedName>
        <fullName evidence="2">Ovule protein</fullName>
    </submittedName>
</protein>
<dbReference type="WBParaSite" id="MhA1_Contig357.frz3.gene30">
    <property type="protein sequence ID" value="MhA1_Contig357.frz3.gene30"/>
    <property type="gene ID" value="MhA1_Contig357.frz3.gene30"/>
</dbReference>